<dbReference type="Pfam" id="PF01031">
    <property type="entry name" value="Dynamin_M"/>
    <property type="match status" value="1"/>
</dbReference>
<proteinExistence type="predicted"/>
<dbReference type="InterPro" id="IPR045063">
    <property type="entry name" value="Dynamin_N"/>
</dbReference>
<evidence type="ECO:0000256" key="3">
    <source>
        <dbReference type="SAM" id="MobiDB-lite"/>
    </source>
</evidence>
<dbReference type="GO" id="GO:0005874">
    <property type="term" value="C:microtubule"/>
    <property type="evidence" value="ECO:0007669"/>
    <property type="project" value="TreeGrafter"/>
</dbReference>
<comment type="caution">
    <text evidence="6">The sequence shown here is derived from an EMBL/GenBank/DDBJ whole genome shotgun (WGS) entry which is preliminary data.</text>
</comment>
<dbReference type="PRINTS" id="PR00195">
    <property type="entry name" value="DYNAMIN"/>
</dbReference>
<reference evidence="6 7" key="1">
    <citation type="submission" date="2021-01" db="EMBL/GenBank/DDBJ databases">
        <title>Cercospora kikuchii MAFF 305040 whole genome shotgun sequence.</title>
        <authorList>
            <person name="Kashiwa T."/>
            <person name="Suzuki T."/>
        </authorList>
    </citation>
    <scope>NUCLEOTIDE SEQUENCE [LARGE SCALE GENOMIC DNA]</scope>
    <source>
        <strain evidence="6 7">MAFF 305040</strain>
    </source>
</reference>
<evidence type="ECO:0000313" key="7">
    <source>
        <dbReference type="Proteomes" id="UP000825890"/>
    </source>
</evidence>
<dbReference type="GO" id="GO:0016559">
    <property type="term" value="P:peroxisome fission"/>
    <property type="evidence" value="ECO:0007669"/>
    <property type="project" value="TreeGrafter"/>
</dbReference>
<dbReference type="GO" id="GO:0016020">
    <property type="term" value="C:membrane"/>
    <property type="evidence" value="ECO:0007669"/>
    <property type="project" value="TreeGrafter"/>
</dbReference>
<dbReference type="RefSeq" id="XP_044658391.1">
    <property type="nucleotide sequence ID" value="XM_044802456.1"/>
</dbReference>
<sequence>MSAIANLDSGLPFHASAEQNELMSAIDKLRPLNAPGESISASIIPAAGTPIADLETLREFDPHVQRLSDFSRVLEEASEHLEKLAGSGRLSSHRLRIELSGPQQPHLTLIDMPGLIANATPGIEQSDMQASRKVMNEYMRQPKSIILAVMPASEDVNDHEVFQLAADADPDRVRTLGILTKPDRIEDENLALRIRVIQNETLPLALGWHVLRNLGPGAERRSADDRDREEAAFFTDPRSGWSTVPLTKKGVATLRARLRNILFRSIVETVPTLASEIELKTQDLEQHLAMLGPPRIDRNEQLAYLDNIAREMSTLIDQACKGTYDEQFFTSALTNGGNNAKLLRTRIRDLYDDFYQNMINRGQLYHIVDGEDRTCSLHNRTVHCDQIVLGRTSLPVCISYQNMAKAVLQYIGQFRARELDGEPPAVAIGQVFKLMAAPWHQLGDALALRCIDAARYFFCSALNACAPSHTANAIYEEMVSTRFEACREQVRFKVKELITPYQSPFPITKNPLYRSNLRSCDLRAIDETARIEGPLQNIEDAANLARRPEHNVLNAAAVYYEIAVHTFIDNVMTLAVENCVMTPLKDMFNIQQALQLDEASFAAITAEPDEVVASRNRAAEDLLVLREVLEVCNRHIFYADTSPVEVVPNGDPVQANTLHCANAPVASSPQLPASSEGLLVISRQDASIRTPPKTPESGARERSTVLGTPTPIDESSVAVRHFFSPGSDTSSTPQIDRGERPSLTNNGIRTARRRQPQHRGIFANNNI</sequence>
<dbReference type="InterPro" id="IPR000375">
    <property type="entry name" value="Dynamin_stalk"/>
</dbReference>
<dbReference type="EMBL" id="BOLY01000004">
    <property type="protein sequence ID" value="GIZ43904.1"/>
    <property type="molecule type" value="Genomic_DNA"/>
</dbReference>
<dbReference type="Gene3D" id="3.40.50.300">
    <property type="entry name" value="P-loop containing nucleotide triphosphate hydrolases"/>
    <property type="match status" value="1"/>
</dbReference>
<evidence type="ECO:0000256" key="2">
    <source>
        <dbReference type="ARBA" id="ARBA00023134"/>
    </source>
</evidence>
<dbReference type="Proteomes" id="UP000825890">
    <property type="component" value="Unassembled WGS sequence"/>
</dbReference>
<dbReference type="OrthoDB" id="415706at2759"/>
<dbReference type="Pfam" id="PF00350">
    <property type="entry name" value="Dynamin_N"/>
    <property type="match status" value="1"/>
</dbReference>
<dbReference type="GO" id="GO:0005525">
    <property type="term" value="F:GTP binding"/>
    <property type="evidence" value="ECO:0007669"/>
    <property type="project" value="InterPro"/>
</dbReference>
<dbReference type="InterPro" id="IPR027417">
    <property type="entry name" value="P-loop_NTPase"/>
</dbReference>
<dbReference type="GO" id="GO:0003924">
    <property type="term" value="F:GTPase activity"/>
    <property type="evidence" value="ECO:0007669"/>
    <property type="project" value="InterPro"/>
</dbReference>
<keyword evidence="1" id="KW-0547">Nucleotide-binding</keyword>
<evidence type="ECO:0000259" key="5">
    <source>
        <dbReference type="PROSITE" id="PS51718"/>
    </source>
</evidence>
<name>A0A9P3FII1_9PEZI</name>
<feature type="region of interest" description="Disordered" evidence="3">
    <location>
        <begin position="685"/>
        <end position="767"/>
    </location>
</feature>
<dbReference type="PANTHER" id="PTHR11566:SF21">
    <property type="entry name" value="DYNAMIN RELATED PROTEIN 1, ISOFORM A"/>
    <property type="match status" value="1"/>
</dbReference>
<feature type="domain" description="GED" evidence="4">
    <location>
        <begin position="549"/>
        <end position="640"/>
    </location>
</feature>
<dbReference type="GO" id="GO:0005739">
    <property type="term" value="C:mitochondrion"/>
    <property type="evidence" value="ECO:0007669"/>
    <property type="project" value="TreeGrafter"/>
</dbReference>
<keyword evidence="2" id="KW-0342">GTP-binding</keyword>
<accession>A0A9P3FII1</accession>
<dbReference type="SUPFAM" id="SSF52540">
    <property type="entry name" value="P-loop containing nucleoside triphosphate hydrolases"/>
    <property type="match status" value="1"/>
</dbReference>
<dbReference type="AlphaFoldDB" id="A0A9P3FII1"/>
<gene>
    <name evidence="6" type="ORF">CKM354_000711600</name>
</gene>
<dbReference type="PANTHER" id="PTHR11566">
    <property type="entry name" value="DYNAMIN"/>
    <property type="match status" value="1"/>
</dbReference>
<dbReference type="InterPro" id="IPR001401">
    <property type="entry name" value="Dynamin_GTPase"/>
</dbReference>
<protein>
    <submittedName>
        <fullName evidence="6">Uncharacterized protein</fullName>
    </submittedName>
</protein>
<dbReference type="PROSITE" id="PS51388">
    <property type="entry name" value="GED"/>
    <property type="match status" value="1"/>
</dbReference>
<dbReference type="PROSITE" id="PS51718">
    <property type="entry name" value="G_DYNAMIN_2"/>
    <property type="match status" value="1"/>
</dbReference>
<dbReference type="SMART" id="SM00053">
    <property type="entry name" value="DYNc"/>
    <property type="match status" value="1"/>
</dbReference>
<dbReference type="GO" id="GO:0000266">
    <property type="term" value="P:mitochondrial fission"/>
    <property type="evidence" value="ECO:0007669"/>
    <property type="project" value="TreeGrafter"/>
</dbReference>
<dbReference type="GO" id="GO:0008017">
    <property type="term" value="F:microtubule binding"/>
    <property type="evidence" value="ECO:0007669"/>
    <property type="project" value="TreeGrafter"/>
</dbReference>
<dbReference type="GO" id="GO:0048312">
    <property type="term" value="P:intracellular distribution of mitochondria"/>
    <property type="evidence" value="ECO:0007669"/>
    <property type="project" value="TreeGrafter"/>
</dbReference>
<evidence type="ECO:0000259" key="4">
    <source>
        <dbReference type="PROSITE" id="PS51388"/>
    </source>
</evidence>
<dbReference type="InterPro" id="IPR020850">
    <property type="entry name" value="GED_dom"/>
</dbReference>
<organism evidence="6 7">
    <name type="scientific">Cercospora kikuchii</name>
    <dbReference type="NCBI Taxonomy" id="84275"/>
    <lineage>
        <taxon>Eukaryota</taxon>
        <taxon>Fungi</taxon>
        <taxon>Dikarya</taxon>
        <taxon>Ascomycota</taxon>
        <taxon>Pezizomycotina</taxon>
        <taxon>Dothideomycetes</taxon>
        <taxon>Dothideomycetidae</taxon>
        <taxon>Mycosphaerellales</taxon>
        <taxon>Mycosphaerellaceae</taxon>
        <taxon>Cercospora</taxon>
    </lineage>
</organism>
<dbReference type="GeneID" id="68292691"/>
<keyword evidence="7" id="KW-1185">Reference proteome</keyword>
<dbReference type="InterPro" id="IPR022812">
    <property type="entry name" value="Dynamin"/>
</dbReference>
<evidence type="ECO:0000256" key="1">
    <source>
        <dbReference type="ARBA" id="ARBA00022741"/>
    </source>
</evidence>
<dbReference type="Gene3D" id="1.20.120.1240">
    <property type="entry name" value="Dynamin, middle domain"/>
    <property type="match status" value="1"/>
</dbReference>
<evidence type="ECO:0000313" key="6">
    <source>
        <dbReference type="EMBL" id="GIZ43904.1"/>
    </source>
</evidence>
<dbReference type="InterPro" id="IPR030381">
    <property type="entry name" value="G_DYNAMIN_dom"/>
</dbReference>
<dbReference type="GO" id="GO:0006897">
    <property type="term" value="P:endocytosis"/>
    <property type="evidence" value="ECO:0007669"/>
    <property type="project" value="TreeGrafter"/>
</dbReference>
<feature type="domain" description="Dynamin-type G" evidence="5">
    <location>
        <begin position="1"/>
        <end position="271"/>
    </location>
</feature>